<feature type="region of interest" description="Disordered" evidence="1">
    <location>
        <begin position="68"/>
        <end position="89"/>
    </location>
</feature>
<sequence length="104" mass="11575">MWGKKKKWAGAFRESNSGPLAPKARIIPLDQMPNFGYPSCLGKKKFLNFTTFFEVLMLPSPYAVPNMHSGNGDWRESNPNGSRPSSSSSLVGKIVYEDLHSDLI</sequence>
<feature type="compositionally biased region" description="Low complexity" evidence="1">
    <location>
        <begin position="77"/>
        <end position="89"/>
    </location>
</feature>
<dbReference type="EMBL" id="KZ666233">
    <property type="protein sequence ID" value="PPR95605.1"/>
    <property type="molecule type" value="Genomic_DNA"/>
</dbReference>
<dbReference type="Proteomes" id="UP000239757">
    <property type="component" value="Unassembled WGS sequence"/>
</dbReference>
<gene>
    <name evidence="2" type="ORF">GOBAR_AA25058</name>
</gene>
<evidence type="ECO:0000313" key="2">
    <source>
        <dbReference type="EMBL" id="PPR95605.1"/>
    </source>
</evidence>
<name>A0A2P5WWY8_GOSBA</name>
<dbReference type="OrthoDB" id="1690845at2759"/>
<proteinExistence type="predicted"/>
<organism evidence="2 3">
    <name type="scientific">Gossypium barbadense</name>
    <name type="common">Sea Island cotton</name>
    <name type="synonym">Hibiscus barbadensis</name>
    <dbReference type="NCBI Taxonomy" id="3634"/>
    <lineage>
        <taxon>Eukaryota</taxon>
        <taxon>Viridiplantae</taxon>
        <taxon>Streptophyta</taxon>
        <taxon>Embryophyta</taxon>
        <taxon>Tracheophyta</taxon>
        <taxon>Spermatophyta</taxon>
        <taxon>Magnoliopsida</taxon>
        <taxon>eudicotyledons</taxon>
        <taxon>Gunneridae</taxon>
        <taxon>Pentapetalae</taxon>
        <taxon>rosids</taxon>
        <taxon>malvids</taxon>
        <taxon>Malvales</taxon>
        <taxon>Malvaceae</taxon>
        <taxon>Malvoideae</taxon>
        <taxon>Gossypium</taxon>
    </lineage>
</organism>
<evidence type="ECO:0000256" key="1">
    <source>
        <dbReference type="SAM" id="MobiDB-lite"/>
    </source>
</evidence>
<reference evidence="2 3" key="1">
    <citation type="submission" date="2015-01" db="EMBL/GenBank/DDBJ databases">
        <title>Genome of allotetraploid Gossypium barbadense reveals genomic plasticity and fiber elongation in cotton evolution.</title>
        <authorList>
            <person name="Chen X."/>
            <person name="Liu X."/>
            <person name="Zhao B."/>
            <person name="Zheng H."/>
            <person name="Hu Y."/>
            <person name="Lu G."/>
            <person name="Yang C."/>
            <person name="Chen J."/>
            <person name="Shan C."/>
            <person name="Zhang L."/>
            <person name="Zhou Y."/>
            <person name="Wang L."/>
            <person name="Guo W."/>
            <person name="Bai Y."/>
            <person name="Ruan J."/>
            <person name="Shangguan X."/>
            <person name="Mao Y."/>
            <person name="Jiang J."/>
            <person name="Zhu Y."/>
            <person name="Lei J."/>
            <person name="Kang H."/>
            <person name="Chen S."/>
            <person name="He X."/>
            <person name="Wang R."/>
            <person name="Wang Y."/>
            <person name="Chen J."/>
            <person name="Wang L."/>
            <person name="Yu S."/>
            <person name="Wang B."/>
            <person name="Wei J."/>
            <person name="Song S."/>
            <person name="Lu X."/>
            <person name="Gao Z."/>
            <person name="Gu W."/>
            <person name="Deng X."/>
            <person name="Ma D."/>
            <person name="Wang S."/>
            <person name="Liang W."/>
            <person name="Fang L."/>
            <person name="Cai C."/>
            <person name="Zhu X."/>
            <person name="Zhou B."/>
            <person name="Zhang Y."/>
            <person name="Chen Z."/>
            <person name="Xu S."/>
            <person name="Zhu R."/>
            <person name="Wang S."/>
            <person name="Zhang T."/>
            <person name="Zhao G."/>
        </authorList>
    </citation>
    <scope>NUCLEOTIDE SEQUENCE [LARGE SCALE GENOMIC DNA]</scope>
    <source>
        <strain evidence="3">cv. Xinhai21</strain>
        <tissue evidence="2">Leaf</tissue>
    </source>
</reference>
<dbReference type="AlphaFoldDB" id="A0A2P5WWY8"/>
<evidence type="ECO:0000313" key="3">
    <source>
        <dbReference type="Proteomes" id="UP000239757"/>
    </source>
</evidence>
<protein>
    <submittedName>
        <fullName evidence="2">Uncharacterized protein</fullName>
    </submittedName>
</protein>
<accession>A0A2P5WWY8</accession>